<keyword evidence="5" id="KW-0804">Transcription</keyword>
<dbReference type="CDD" id="cd07377">
    <property type="entry name" value="WHTH_GntR"/>
    <property type="match status" value="1"/>
</dbReference>
<dbReference type="InterPro" id="IPR004839">
    <property type="entry name" value="Aminotransferase_I/II_large"/>
</dbReference>
<dbReference type="InterPro" id="IPR015424">
    <property type="entry name" value="PyrdxlP-dep_Trfase"/>
</dbReference>
<keyword evidence="3" id="KW-0805">Transcription regulation</keyword>
<evidence type="ECO:0000313" key="7">
    <source>
        <dbReference type="EMBL" id="KGF27488.1"/>
    </source>
</evidence>
<organism evidence="7 8">
    <name type="scientific">Oligella urethralis DNF00040</name>
    <dbReference type="NCBI Taxonomy" id="1401065"/>
    <lineage>
        <taxon>Bacteria</taxon>
        <taxon>Pseudomonadati</taxon>
        <taxon>Pseudomonadota</taxon>
        <taxon>Betaproteobacteria</taxon>
        <taxon>Burkholderiales</taxon>
        <taxon>Alcaligenaceae</taxon>
        <taxon>Oligella</taxon>
    </lineage>
</organism>
<dbReference type="AlphaFoldDB" id="A0A095YYK8"/>
<dbReference type="InterPro" id="IPR000524">
    <property type="entry name" value="Tscrpt_reg_HTH_GntR"/>
</dbReference>
<dbReference type="Proteomes" id="UP000029629">
    <property type="component" value="Unassembled WGS sequence"/>
</dbReference>
<dbReference type="PANTHER" id="PTHR46577">
    <property type="entry name" value="HTH-TYPE TRANSCRIPTIONAL REGULATORY PROTEIN GABR"/>
    <property type="match status" value="1"/>
</dbReference>
<protein>
    <recommendedName>
        <fullName evidence="6">HTH gntR-type domain-containing protein</fullName>
    </recommendedName>
</protein>
<evidence type="ECO:0000256" key="2">
    <source>
        <dbReference type="ARBA" id="ARBA00022898"/>
    </source>
</evidence>
<dbReference type="InterPro" id="IPR036390">
    <property type="entry name" value="WH_DNA-bd_sf"/>
</dbReference>
<dbReference type="InterPro" id="IPR051446">
    <property type="entry name" value="HTH_trans_reg/aminotransferase"/>
</dbReference>
<keyword evidence="4" id="KW-0238">DNA-binding</keyword>
<dbReference type="Pfam" id="PF00392">
    <property type="entry name" value="GntR"/>
    <property type="match status" value="1"/>
</dbReference>
<dbReference type="InterPro" id="IPR015421">
    <property type="entry name" value="PyrdxlP-dep_Trfase_major"/>
</dbReference>
<dbReference type="SUPFAM" id="SSF46785">
    <property type="entry name" value="Winged helix' DNA-binding domain"/>
    <property type="match status" value="1"/>
</dbReference>
<evidence type="ECO:0000256" key="4">
    <source>
        <dbReference type="ARBA" id="ARBA00023125"/>
    </source>
</evidence>
<dbReference type="SUPFAM" id="SSF53383">
    <property type="entry name" value="PLP-dependent transferases"/>
    <property type="match status" value="1"/>
</dbReference>
<feature type="domain" description="HTH gntR-type" evidence="6">
    <location>
        <begin position="26"/>
        <end position="94"/>
    </location>
</feature>
<gene>
    <name evidence="7" type="ORF">HMPREF2130_09960</name>
</gene>
<evidence type="ECO:0000256" key="5">
    <source>
        <dbReference type="ARBA" id="ARBA00023163"/>
    </source>
</evidence>
<dbReference type="Gene3D" id="1.10.10.10">
    <property type="entry name" value="Winged helix-like DNA-binding domain superfamily/Winged helix DNA-binding domain"/>
    <property type="match status" value="1"/>
</dbReference>
<dbReference type="Gene3D" id="3.40.640.10">
    <property type="entry name" value="Type I PLP-dependent aspartate aminotransferase-like (Major domain)"/>
    <property type="match status" value="1"/>
</dbReference>
<dbReference type="InterPro" id="IPR036388">
    <property type="entry name" value="WH-like_DNA-bd_sf"/>
</dbReference>
<reference evidence="7 8" key="1">
    <citation type="submission" date="2014-07" db="EMBL/GenBank/DDBJ databases">
        <authorList>
            <person name="McCorrison J."/>
            <person name="Sanka R."/>
            <person name="Torralba M."/>
            <person name="Gillis M."/>
            <person name="Haft D.H."/>
            <person name="Methe B."/>
            <person name="Sutton G."/>
            <person name="Nelson K.E."/>
        </authorList>
    </citation>
    <scope>NUCLEOTIDE SEQUENCE [LARGE SCALE GENOMIC DNA]</scope>
    <source>
        <strain evidence="7 8">DNF00040</strain>
    </source>
</reference>
<evidence type="ECO:0000256" key="1">
    <source>
        <dbReference type="ARBA" id="ARBA00005384"/>
    </source>
</evidence>
<keyword evidence="8" id="KW-1185">Reference proteome</keyword>
<comment type="similarity">
    <text evidence="1">In the C-terminal section; belongs to the class-I pyridoxal-phosphate-dependent aminotransferase family.</text>
</comment>
<dbReference type="EMBL" id="JRNI01000063">
    <property type="protein sequence ID" value="KGF27488.1"/>
    <property type="molecule type" value="Genomic_DNA"/>
</dbReference>
<dbReference type="CDD" id="cd00609">
    <property type="entry name" value="AAT_like"/>
    <property type="match status" value="1"/>
</dbReference>
<dbReference type="eggNOG" id="COG1167">
    <property type="taxonomic scope" value="Bacteria"/>
</dbReference>
<sequence length="477" mass="54483">MNYRYGFVQSNISKRAVEQTRRRVEMSKVKEIFEYFETEIKSNRLKPRQRLMSIRAASQYFDVSKNTIVEAYDRLMASGYLKSKPGSGFFVNPSLKKSSPAKDQLHVTKAIDTASLLKEQLNPTLAVRIGDGRPPASWMSQFDFDMKINAPIDSKYGYNPPMGFYPLREILSQHLYERGIQASPNQIVTTYGANHAMDLIIKHFLVPGDVVLVDSPGYYPLFSKLKLYKIKIVGVDRLVDGPDINQLEEKAKHYAPKLFFTQSLGHNPTGGSATLGVQYQILKLADKYDFFCVDDDAFADLFPGNLPRMAALDQLDRVIYIGTYSKTLSANLRVGYIAGKEKLIKSLSHIKMLTLVSSSDYLERWLHEVLANGQYLRHLRRLGPLVDTAIEETLSLFEKMHLHVTYRPERSYYLWVELGEDEDDLELARLAAEQDIFLAPGTLFYPEKKISNPSAIRVNLAYAKEPKFIQFMIDRTK</sequence>
<proteinExistence type="inferred from homology"/>
<evidence type="ECO:0000259" key="6">
    <source>
        <dbReference type="PROSITE" id="PS50949"/>
    </source>
</evidence>
<dbReference type="Pfam" id="PF00155">
    <property type="entry name" value="Aminotran_1_2"/>
    <property type="match status" value="1"/>
</dbReference>
<name>A0A095YYK8_9BURK</name>
<dbReference type="GO" id="GO:0003677">
    <property type="term" value="F:DNA binding"/>
    <property type="evidence" value="ECO:0007669"/>
    <property type="project" value="UniProtKB-KW"/>
</dbReference>
<evidence type="ECO:0000313" key="8">
    <source>
        <dbReference type="Proteomes" id="UP000029629"/>
    </source>
</evidence>
<accession>A0A095YYK8</accession>
<dbReference type="PANTHER" id="PTHR46577:SF2">
    <property type="entry name" value="TRANSCRIPTIONAL REGULATORY PROTEIN"/>
    <property type="match status" value="1"/>
</dbReference>
<dbReference type="PROSITE" id="PS50949">
    <property type="entry name" value="HTH_GNTR"/>
    <property type="match status" value="1"/>
</dbReference>
<dbReference type="GO" id="GO:0003700">
    <property type="term" value="F:DNA-binding transcription factor activity"/>
    <property type="evidence" value="ECO:0007669"/>
    <property type="project" value="InterPro"/>
</dbReference>
<dbReference type="SMART" id="SM00345">
    <property type="entry name" value="HTH_GNTR"/>
    <property type="match status" value="1"/>
</dbReference>
<dbReference type="GO" id="GO:0030170">
    <property type="term" value="F:pyridoxal phosphate binding"/>
    <property type="evidence" value="ECO:0007669"/>
    <property type="project" value="InterPro"/>
</dbReference>
<evidence type="ECO:0000256" key="3">
    <source>
        <dbReference type="ARBA" id="ARBA00023015"/>
    </source>
</evidence>
<comment type="caution">
    <text evidence="7">The sequence shown here is derived from an EMBL/GenBank/DDBJ whole genome shotgun (WGS) entry which is preliminary data.</text>
</comment>
<keyword evidence="2" id="KW-0663">Pyridoxal phosphate</keyword>